<dbReference type="InterPro" id="IPR009051">
    <property type="entry name" value="Helical_ferredxn"/>
</dbReference>
<reference evidence="9" key="1">
    <citation type="journal article" date="2024" name="Int. J. Syst. Evol. Microbiol.">
        <title>Methylomarinovum tepidoasis sp. nov., a moderately thermophilic methanotroph of the family Methylothermaceae isolated from a deep-sea hydrothermal field.</title>
        <authorList>
            <person name="Hirayama H."/>
            <person name="Takaki Y."/>
            <person name="Abe M."/>
            <person name="Miyazaki M."/>
            <person name="Uematsu K."/>
            <person name="Matsui Y."/>
            <person name="Takai K."/>
        </authorList>
    </citation>
    <scope>NUCLEOTIDE SEQUENCE [LARGE SCALE GENOMIC DNA]</scope>
    <source>
        <strain evidence="9">IN45</strain>
    </source>
</reference>
<comment type="catalytic activity">
    <reaction evidence="6">
        <text>glycolate + A = glyoxylate + AH2</text>
        <dbReference type="Rhea" id="RHEA:21264"/>
        <dbReference type="ChEBI" id="CHEBI:13193"/>
        <dbReference type="ChEBI" id="CHEBI:17499"/>
        <dbReference type="ChEBI" id="CHEBI:29805"/>
        <dbReference type="ChEBI" id="CHEBI:36655"/>
        <dbReference type="EC" id="1.1.99.14"/>
    </reaction>
</comment>
<keyword evidence="9" id="KW-1185">Reference proteome</keyword>
<organism evidence="8 9">
    <name type="scientific">Methylomarinovum tepidoasis</name>
    <dbReference type="NCBI Taxonomy" id="2840183"/>
    <lineage>
        <taxon>Bacteria</taxon>
        <taxon>Pseudomonadati</taxon>
        <taxon>Pseudomonadota</taxon>
        <taxon>Gammaproteobacteria</taxon>
        <taxon>Methylococcales</taxon>
        <taxon>Methylothermaceae</taxon>
        <taxon>Methylomarinovum</taxon>
    </lineage>
</organism>
<comment type="cofactor">
    <cofactor evidence="6">
        <name>[4Fe-4S] cluster</name>
        <dbReference type="ChEBI" id="CHEBI:49883"/>
    </cofactor>
    <text evidence="6">Binds 2 [4Fe-4S] clusters.</text>
</comment>
<dbReference type="Proteomes" id="UP001321450">
    <property type="component" value="Chromosome"/>
</dbReference>
<dbReference type="EMBL" id="AP024718">
    <property type="protein sequence ID" value="BCX89290.1"/>
    <property type="molecule type" value="Genomic_DNA"/>
</dbReference>
<dbReference type="Pfam" id="PF13183">
    <property type="entry name" value="Fer4_8"/>
    <property type="match status" value="1"/>
</dbReference>
<dbReference type="Gene3D" id="1.10.1060.10">
    <property type="entry name" value="Alpha-helical ferredoxin"/>
    <property type="match status" value="1"/>
</dbReference>
<dbReference type="PIRSF" id="PIRSF000139">
    <property type="entry name" value="Glc_ox_4Fe-4S"/>
    <property type="match status" value="1"/>
</dbReference>
<evidence type="ECO:0000313" key="8">
    <source>
        <dbReference type="EMBL" id="BCX89290.1"/>
    </source>
</evidence>
<dbReference type="PROSITE" id="PS00198">
    <property type="entry name" value="4FE4S_FER_1"/>
    <property type="match status" value="1"/>
</dbReference>
<dbReference type="GO" id="GO:0046872">
    <property type="term" value="F:metal ion binding"/>
    <property type="evidence" value="ECO:0007669"/>
    <property type="project" value="UniProtKB-UniRule"/>
</dbReference>
<keyword evidence="5 6" id="KW-0411">Iron-sulfur</keyword>
<dbReference type="KEGG" id="meiy:MIN45_P1662"/>
<comment type="catalytic activity">
    <reaction evidence="6">
        <text>(R)-lactate + A = pyruvate + AH2</text>
        <dbReference type="Rhea" id="RHEA:15089"/>
        <dbReference type="ChEBI" id="CHEBI:13193"/>
        <dbReference type="ChEBI" id="CHEBI:15361"/>
        <dbReference type="ChEBI" id="CHEBI:16004"/>
        <dbReference type="ChEBI" id="CHEBI:17499"/>
    </reaction>
</comment>
<keyword evidence="4 6" id="KW-0408">Iron</keyword>
<evidence type="ECO:0000256" key="3">
    <source>
        <dbReference type="ARBA" id="ARBA00022737"/>
    </source>
</evidence>
<keyword evidence="1 6" id="KW-0004">4Fe-4S</keyword>
<evidence type="ECO:0000256" key="4">
    <source>
        <dbReference type="ARBA" id="ARBA00023004"/>
    </source>
</evidence>
<dbReference type="Pfam" id="PF02754">
    <property type="entry name" value="CCG"/>
    <property type="match status" value="2"/>
</dbReference>
<dbReference type="SUPFAM" id="SSF54862">
    <property type="entry name" value="4Fe-4S ferredoxins"/>
    <property type="match status" value="1"/>
</dbReference>
<accession>A0AAU9CX85</accession>
<evidence type="ECO:0000259" key="7">
    <source>
        <dbReference type="PROSITE" id="PS51379"/>
    </source>
</evidence>
<dbReference type="RefSeq" id="WP_286291589.1">
    <property type="nucleotide sequence ID" value="NZ_AP024718.1"/>
</dbReference>
<comment type="function">
    <text evidence="6">Component of a complex that catalyzes the oxidation of glycolate to glyoxylate.</text>
</comment>
<evidence type="ECO:0000313" key="9">
    <source>
        <dbReference type="Proteomes" id="UP001321450"/>
    </source>
</evidence>
<proteinExistence type="predicted"/>
<dbReference type="PANTHER" id="PTHR32479:SF17">
    <property type="entry name" value="GLYCOLATE OXIDASE IRON-SULFUR SUBUNIT"/>
    <property type="match status" value="1"/>
</dbReference>
<dbReference type="AlphaFoldDB" id="A0AAU9CX85"/>
<dbReference type="PANTHER" id="PTHR32479">
    <property type="entry name" value="GLYCOLATE OXIDASE IRON-SULFUR SUBUNIT"/>
    <property type="match status" value="1"/>
</dbReference>
<dbReference type="PROSITE" id="PS51379">
    <property type="entry name" value="4FE4S_FER_2"/>
    <property type="match status" value="2"/>
</dbReference>
<feature type="domain" description="4Fe-4S ferredoxin-type" evidence="7">
    <location>
        <begin position="66"/>
        <end position="89"/>
    </location>
</feature>
<evidence type="ECO:0000256" key="2">
    <source>
        <dbReference type="ARBA" id="ARBA00022723"/>
    </source>
</evidence>
<keyword evidence="6" id="KW-0249">Electron transport</keyword>
<keyword evidence="6" id="KW-0813">Transport</keyword>
<dbReference type="GO" id="GO:0051539">
    <property type="term" value="F:4 iron, 4 sulfur cluster binding"/>
    <property type="evidence" value="ECO:0007669"/>
    <property type="project" value="UniProtKB-UniRule"/>
</dbReference>
<evidence type="ECO:0000256" key="1">
    <source>
        <dbReference type="ARBA" id="ARBA00022485"/>
    </source>
</evidence>
<feature type="domain" description="4Fe-4S ferredoxin-type" evidence="7">
    <location>
        <begin position="15"/>
        <end position="45"/>
    </location>
</feature>
<dbReference type="NCBIfam" id="NF008434">
    <property type="entry name" value="PRK11274.1"/>
    <property type="match status" value="1"/>
</dbReference>
<sequence>MQVELASQYRQDPVARLAADIIRGCVHCGFCNATCPTYRLLGDELDGPRGRIYQIKDLFEGLPPTASLQKHLDRCLTCRACETTCPSGVAYGRLLDLGRGWVAQAVPRPWRQRLLRAALRFWLPHPRRLRPWYRLVEPLRPLLPRSLRVRLGRGGRFTWPPPRHPRRMLILEGCVQSVLEPGIDAAAARVFDCLGISLIRVPEAGCCGALSYHLDAQTEGLDFARRNIDAWWPHVEAGAEAILVTASGCGVMVKDYGELLGCDPAYRDKARRIAELARDPAEILAGLDLRPLQVAPCRVAFQSPCTLQHGQRLAGVVEGILQRLGFALTPVPDAQLCCGSAGVYSLLQPRLAARLRARKIAALESGDPDVIASANIGCLLHLAPVATRPVRHWLELLDTTGAPNSG</sequence>
<dbReference type="InterPro" id="IPR017900">
    <property type="entry name" value="4Fe4S_Fe_S_CS"/>
</dbReference>
<evidence type="ECO:0000256" key="5">
    <source>
        <dbReference type="ARBA" id="ARBA00023014"/>
    </source>
</evidence>
<name>A0AAU9CX85_9GAMM</name>
<gene>
    <name evidence="8" type="ORF">MIN45_P1662</name>
</gene>
<dbReference type="EC" id="1.1.99.14" evidence="6"/>
<dbReference type="InterPro" id="IPR004017">
    <property type="entry name" value="Cys_rich_dom"/>
</dbReference>
<dbReference type="InterPro" id="IPR017896">
    <property type="entry name" value="4Fe4S_Fe-S-bd"/>
</dbReference>
<protein>
    <recommendedName>
        <fullName evidence="6">Glycolate oxidase iron-sulfur subunit</fullName>
        <ecNumber evidence="6">1.1.99.14</ecNumber>
    </recommendedName>
</protein>
<dbReference type="InterPro" id="IPR012257">
    <property type="entry name" value="Glc_ox_4Fe-4S"/>
</dbReference>
<evidence type="ECO:0000256" key="6">
    <source>
        <dbReference type="PIRNR" id="PIRNR000139"/>
    </source>
</evidence>
<keyword evidence="3" id="KW-0677">Repeat</keyword>
<keyword evidence="2 6" id="KW-0479">Metal-binding</keyword>
<dbReference type="GO" id="GO:0019154">
    <property type="term" value="F:glycolate dehydrogenase activity"/>
    <property type="evidence" value="ECO:0007669"/>
    <property type="project" value="UniProtKB-EC"/>
</dbReference>